<evidence type="ECO:0000313" key="6">
    <source>
        <dbReference type="Proteomes" id="UP001168821"/>
    </source>
</evidence>
<evidence type="ECO:0000256" key="4">
    <source>
        <dbReference type="ARBA" id="ARBA00044235"/>
    </source>
</evidence>
<dbReference type="Proteomes" id="UP001168821">
    <property type="component" value="Unassembled WGS sequence"/>
</dbReference>
<dbReference type="EMBL" id="JALNTZ010000008">
    <property type="protein sequence ID" value="KAJ3643804.1"/>
    <property type="molecule type" value="Genomic_DNA"/>
</dbReference>
<proteinExistence type="inferred from homology"/>
<dbReference type="PANTHER" id="PTHR28052">
    <property type="entry name" value="UPF0545 PROTEIN C22ORF39"/>
    <property type="match status" value="1"/>
</dbReference>
<organism evidence="5 6">
    <name type="scientific">Zophobas morio</name>
    <dbReference type="NCBI Taxonomy" id="2755281"/>
    <lineage>
        <taxon>Eukaryota</taxon>
        <taxon>Metazoa</taxon>
        <taxon>Ecdysozoa</taxon>
        <taxon>Arthropoda</taxon>
        <taxon>Hexapoda</taxon>
        <taxon>Insecta</taxon>
        <taxon>Pterygota</taxon>
        <taxon>Neoptera</taxon>
        <taxon>Endopterygota</taxon>
        <taxon>Coleoptera</taxon>
        <taxon>Polyphaga</taxon>
        <taxon>Cucujiformia</taxon>
        <taxon>Tenebrionidae</taxon>
        <taxon>Zophobas</taxon>
    </lineage>
</organism>
<dbReference type="Pfam" id="PF11326">
    <property type="entry name" value="PANTS-like"/>
    <property type="match status" value="1"/>
</dbReference>
<evidence type="ECO:0000256" key="3">
    <source>
        <dbReference type="ARBA" id="ARBA00044072"/>
    </source>
</evidence>
<comment type="subcellular location">
    <subcellularLocation>
        <location evidence="2">Synaptic cleft</location>
    </subcellularLocation>
</comment>
<name>A0AA38HUF2_9CUCU</name>
<dbReference type="PANTHER" id="PTHR28052:SF1">
    <property type="entry name" value="UPF0545 PROTEIN C22ORF39"/>
    <property type="match status" value="1"/>
</dbReference>
<evidence type="ECO:0000256" key="1">
    <source>
        <dbReference type="ARBA" id="ARBA00006412"/>
    </source>
</evidence>
<dbReference type="GO" id="GO:0043083">
    <property type="term" value="C:synaptic cleft"/>
    <property type="evidence" value="ECO:0007669"/>
    <property type="project" value="UniProtKB-SubCell"/>
</dbReference>
<keyword evidence="6" id="KW-1185">Reference proteome</keyword>
<reference evidence="5" key="1">
    <citation type="journal article" date="2023" name="G3 (Bethesda)">
        <title>Whole genome assemblies of Zophobas morio and Tenebrio molitor.</title>
        <authorList>
            <person name="Kaur S."/>
            <person name="Stinson S.A."/>
            <person name="diCenzo G.C."/>
        </authorList>
    </citation>
    <scope>NUCLEOTIDE SEQUENCE</scope>
    <source>
        <strain evidence="5">QUZm001</strain>
    </source>
</reference>
<comment type="caution">
    <text evidence="5">The sequence shown here is derived from an EMBL/GenBank/DDBJ whole genome shotgun (WGS) entry which is preliminary data.</text>
</comment>
<accession>A0AA38HUF2</accession>
<dbReference type="AlphaFoldDB" id="A0AA38HUF2"/>
<evidence type="ECO:0000313" key="5">
    <source>
        <dbReference type="EMBL" id="KAJ3643804.1"/>
    </source>
</evidence>
<sequence>MTETSTENEEKAPTVEDEWMIRPCPVYDEEYKDCTSIKGRFHQYFVFGETLNCIPWKRDYDNCCRWRDNKDVKSAKEIVENEKARRRQRLEPHYGNDVWTRRKSPPENWNTPLPEHIQKEYEASYLNIKAKEMRGEIPTQVDPSNYCVLM</sequence>
<gene>
    <name evidence="5" type="ORF">Zmor_026492</name>
</gene>
<dbReference type="InterPro" id="IPR021475">
    <property type="entry name" value="Pants/Emi1-like"/>
</dbReference>
<evidence type="ECO:0000256" key="2">
    <source>
        <dbReference type="ARBA" id="ARBA00043942"/>
    </source>
</evidence>
<protein>
    <recommendedName>
        <fullName evidence="3">Synaptic plasticity regulator PANTS</fullName>
    </recommendedName>
    <alternativeName>
        <fullName evidence="4">Plasticity-associated neural transcript short</fullName>
    </alternativeName>
</protein>
<comment type="similarity">
    <text evidence="1">Belongs to the UPF0545 family.</text>
</comment>